<dbReference type="AlphaFoldDB" id="A0AAV1ITP9"/>
<reference evidence="3 4" key="1">
    <citation type="submission" date="2023-11" db="EMBL/GenBank/DDBJ databases">
        <authorList>
            <person name="Okamura Y."/>
        </authorList>
    </citation>
    <scope>NUCLEOTIDE SEQUENCE [LARGE SCALE GENOMIC DNA]</scope>
</reference>
<accession>A0AAV1ITP9</accession>
<comment type="caution">
    <text evidence="3">The sequence shown here is derived from an EMBL/GenBank/DDBJ whole genome shotgun (WGS) entry which is preliminary data.</text>
</comment>
<sequence length="295" mass="34324">MWAVFLCYLLAEAKTYPMQGWPVYAHEPRDYNEDDYYYAPKVQYYYDTPAVNPPEVYGQVPYGYMYDPYGHYSKDMPKIDEERFSALPIGQETWYEGETNPRWRSNNEIDDVNAAFLDNLILTQMARDAQRRRENARAAFSNIDYEDKENEDEDVRELKALAGKPLYHGPKTVPTFDDEDDNEDYDAEDAEGFINWNGNKRSITTEAPKKSTTKAPVVQTAGQKEIVMPRPAQNTHHQMKLDQTKRNMPLYDAIVRLEENVKHDSTKPRRIGKRFVASDSDLVVELRGLKHRMAT</sequence>
<evidence type="ECO:0000256" key="2">
    <source>
        <dbReference type="SAM" id="SignalP"/>
    </source>
</evidence>
<feature type="compositionally biased region" description="Acidic residues" evidence="1">
    <location>
        <begin position="176"/>
        <end position="185"/>
    </location>
</feature>
<keyword evidence="2" id="KW-0732">Signal</keyword>
<organism evidence="3 4">
    <name type="scientific">Leptosia nina</name>
    <dbReference type="NCBI Taxonomy" id="320188"/>
    <lineage>
        <taxon>Eukaryota</taxon>
        <taxon>Metazoa</taxon>
        <taxon>Ecdysozoa</taxon>
        <taxon>Arthropoda</taxon>
        <taxon>Hexapoda</taxon>
        <taxon>Insecta</taxon>
        <taxon>Pterygota</taxon>
        <taxon>Neoptera</taxon>
        <taxon>Endopterygota</taxon>
        <taxon>Lepidoptera</taxon>
        <taxon>Glossata</taxon>
        <taxon>Ditrysia</taxon>
        <taxon>Papilionoidea</taxon>
        <taxon>Pieridae</taxon>
        <taxon>Pierinae</taxon>
        <taxon>Leptosia</taxon>
    </lineage>
</organism>
<proteinExistence type="predicted"/>
<evidence type="ECO:0000256" key="1">
    <source>
        <dbReference type="SAM" id="MobiDB-lite"/>
    </source>
</evidence>
<name>A0AAV1ITP9_9NEOP</name>
<keyword evidence="4" id="KW-1185">Reference proteome</keyword>
<evidence type="ECO:0000313" key="3">
    <source>
        <dbReference type="EMBL" id="CAK1540535.1"/>
    </source>
</evidence>
<protein>
    <submittedName>
        <fullName evidence="3">Uncharacterized protein</fullName>
    </submittedName>
</protein>
<feature type="region of interest" description="Disordered" evidence="1">
    <location>
        <begin position="166"/>
        <end position="185"/>
    </location>
</feature>
<feature type="signal peptide" evidence="2">
    <location>
        <begin position="1"/>
        <end position="15"/>
    </location>
</feature>
<gene>
    <name evidence="3" type="ORF">LNINA_LOCUS582</name>
</gene>
<evidence type="ECO:0000313" key="4">
    <source>
        <dbReference type="Proteomes" id="UP001497472"/>
    </source>
</evidence>
<dbReference type="Proteomes" id="UP001497472">
    <property type="component" value="Unassembled WGS sequence"/>
</dbReference>
<feature type="chain" id="PRO_5043314832" evidence="2">
    <location>
        <begin position="16"/>
        <end position="295"/>
    </location>
</feature>
<dbReference type="EMBL" id="CAVLEF010000001">
    <property type="protein sequence ID" value="CAK1540535.1"/>
    <property type="molecule type" value="Genomic_DNA"/>
</dbReference>